<protein>
    <submittedName>
        <fullName evidence="17">Protein kinase domain-containing protein</fullName>
    </submittedName>
</protein>
<keyword evidence="4" id="KW-0479">Metal-binding</keyword>
<comment type="cofactor">
    <cofactor evidence="1">
        <name>Mg(2+)</name>
        <dbReference type="ChEBI" id="CHEBI:18420"/>
    </cofactor>
</comment>
<reference evidence="17" key="1">
    <citation type="submission" date="2016-06" db="UniProtKB">
        <authorList>
            <consortium name="WormBaseParasite"/>
        </authorList>
    </citation>
    <scope>IDENTIFICATION</scope>
</reference>
<evidence type="ECO:0000256" key="13">
    <source>
        <dbReference type="SAM" id="MobiDB-lite"/>
    </source>
</evidence>
<accession>A0A183CYN2</accession>
<dbReference type="InterPro" id="IPR008271">
    <property type="entry name" value="Ser/Thr_kinase_AS"/>
</dbReference>
<keyword evidence="12" id="KW-0418">Kinase</keyword>
<evidence type="ECO:0000259" key="14">
    <source>
        <dbReference type="PROSITE" id="PS50011"/>
    </source>
</evidence>
<keyword evidence="8" id="KW-0460">Magnesium</keyword>
<evidence type="ECO:0000256" key="5">
    <source>
        <dbReference type="ARBA" id="ARBA00022741"/>
    </source>
</evidence>
<keyword evidence="6" id="KW-0221">Differentiation</keyword>
<evidence type="ECO:0000256" key="9">
    <source>
        <dbReference type="ARBA" id="ARBA00022843"/>
    </source>
</evidence>
<dbReference type="GO" id="GO:0035556">
    <property type="term" value="P:intracellular signal transduction"/>
    <property type="evidence" value="ECO:0007669"/>
    <property type="project" value="TreeGrafter"/>
</dbReference>
<dbReference type="PROSITE" id="PS00107">
    <property type="entry name" value="PROTEIN_KINASE_ATP"/>
    <property type="match status" value="1"/>
</dbReference>
<name>A0A183CYN2_9BILA</name>
<dbReference type="PANTHER" id="PTHR24346:SF102">
    <property type="entry name" value="TESTIS-SPECIFIC SERINE_THREONINE-PROTEIN KINASE 1"/>
    <property type="match status" value="1"/>
</dbReference>
<dbReference type="GO" id="GO:0030154">
    <property type="term" value="P:cell differentiation"/>
    <property type="evidence" value="ECO:0007669"/>
    <property type="project" value="UniProtKB-KW"/>
</dbReference>
<dbReference type="GO" id="GO:0000287">
    <property type="term" value="F:magnesium ion binding"/>
    <property type="evidence" value="ECO:0007669"/>
    <property type="project" value="UniProtKB-ARBA"/>
</dbReference>
<evidence type="ECO:0000313" key="17">
    <source>
        <dbReference type="WBParaSite" id="GPUH_0000157701-mRNA-1"/>
    </source>
</evidence>
<dbReference type="InterPro" id="IPR017441">
    <property type="entry name" value="Protein_kinase_ATP_BS"/>
</dbReference>
<keyword evidence="16" id="KW-1185">Reference proteome</keyword>
<evidence type="ECO:0000256" key="4">
    <source>
        <dbReference type="ARBA" id="ARBA00022723"/>
    </source>
</evidence>
<evidence type="ECO:0000256" key="1">
    <source>
        <dbReference type="ARBA" id="ARBA00001946"/>
    </source>
</evidence>
<dbReference type="GO" id="GO:0005524">
    <property type="term" value="F:ATP binding"/>
    <property type="evidence" value="ECO:0007669"/>
    <property type="project" value="UniProtKB-UniRule"/>
</dbReference>
<keyword evidence="12" id="KW-0723">Serine/threonine-protein kinase</keyword>
<evidence type="ECO:0000256" key="3">
    <source>
        <dbReference type="ARBA" id="ARBA00022553"/>
    </source>
</evidence>
<evidence type="ECO:0000256" key="7">
    <source>
        <dbReference type="ARBA" id="ARBA00022840"/>
    </source>
</evidence>
<gene>
    <name evidence="15" type="ORF">GPUH_LOCUS1573</name>
</gene>
<dbReference type="Gene3D" id="1.10.510.10">
    <property type="entry name" value="Transferase(Phosphotransferase) domain 1"/>
    <property type="match status" value="1"/>
</dbReference>
<comment type="similarity">
    <text evidence="12">Belongs to the protein kinase superfamily.</text>
</comment>
<feature type="compositionally biased region" description="Polar residues" evidence="13">
    <location>
        <begin position="32"/>
        <end position="46"/>
    </location>
</feature>
<evidence type="ECO:0000256" key="2">
    <source>
        <dbReference type="ARBA" id="ARBA00022473"/>
    </source>
</evidence>
<keyword evidence="5 11" id="KW-0547">Nucleotide-binding</keyword>
<evidence type="ECO:0000313" key="15">
    <source>
        <dbReference type="EMBL" id="VDK30405.1"/>
    </source>
</evidence>
<dbReference type="InterPro" id="IPR011009">
    <property type="entry name" value="Kinase-like_dom_sf"/>
</dbReference>
<dbReference type="PANTHER" id="PTHR24346">
    <property type="entry name" value="MAP/MICROTUBULE AFFINITY-REGULATING KINASE"/>
    <property type="match status" value="1"/>
</dbReference>
<feature type="region of interest" description="Disordered" evidence="13">
    <location>
        <begin position="1"/>
        <end position="48"/>
    </location>
</feature>
<reference evidence="15 16" key="2">
    <citation type="submission" date="2018-11" db="EMBL/GenBank/DDBJ databases">
        <authorList>
            <consortium name="Pathogen Informatics"/>
        </authorList>
    </citation>
    <scope>NUCLEOTIDE SEQUENCE [LARGE SCALE GENOMIC DNA]</scope>
</reference>
<keyword evidence="10" id="KW-0744">Spermatogenesis</keyword>
<dbReference type="InterPro" id="IPR000719">
    <property type="entry name" value="Prot_kinase_dom"/>
</dbReference>
<keyword evidence="3" id="KW-0597">Phosphoprotein</keyword>
<dbReference type="PROSITE" id="PS00108">
    <property type="entry name" value="PROTEIN_KINASE_ST"/>
    <property type="match status" value="1"/>
</dbReference>
<dbReference type="EMBL" id="UYRT01001952">
    <property type="protein sequence ID" value="VDK30405.1"/>
    <property type="molecule type" value="Genomic_DNA"/>
</dbReference>
<dbReference type="OrthoDB" id="504170at2759"/>
<dbReference type="Pfam" id="PF00069">
    <property type="entry name" value="Pkinase"/>
    <property type="match status" value="1"/>
</dbReference>
<dbReference type="Proteomes" id="UP000271098">
    <property type="component" value="Unassembled WGS sequence"/>
</dbReference>
<feature type="binding site" evidence="11">
    <location>
        <position position="121"/>
    </location>
    <ligand>
        <name>ATP</name>
        <dbReference type="ChEBI" id="CHEBI:30616"/>
    </ligand>
</feature>
<organism evidence="17">
    <name type="scientific">Gongylonema pulchrum</name>
    <dbReference type="NCBI Taxonomy" id="637853"/>
    <lineage>
        <taxon>Eukaryota</taxon>
        <taxon>Metazoa</taxon>
        <taxon>Ecdysozoa</taxon>
        <taxon>Nematoda</taxon>
        <taxon>Chromadorea</taxon>
        <taxon>Rhabditida</taxon>
        <taxon>Spirurina</taxon>
        <taxon>Spiruromorpha</taxon>
        <taxon>Spiruroidea</taxon>
        <taxon>Gongylonematidae</taxon>
        <taxon>Gongylonema</taxon>
    </lineage>
</organism>
<keyword evidence="9" id="KW-0832">Ubl conjugation</keyword>
<keyword evidence="12" id="KW-0808">Transferase</keyword>
<evidence type="ECO:0000256" key="12">
    <source>
        <dbReference type="RuleBase" id="RU000304"/>
    </source>
</evidence>
<dbReference type="GO" id="GO:0005737">
    <property type="term" value="C:cytoplasm"/>
    <property type="evidence" value="ECO:0007669"/>
    <property type="project" value="TreeGrafter"/>
</dbReference>
<feature type="domain" description="Protein kinase" evidence="14">
    <location>
        <begin position="92"/>
        <end position="288"/>
    </location>
</feature>
<evidence type="ECO:0000313" key="16">
    <source>
        <dbReference type="Proteomes" id="UP000271098"/>
    </source>
</evidence>
<feature type="compositionally biased region" description="Basic and acidic residues" evidence="13">
    <location>
        <begin position="1"/>
        <end position="31"/>
    </location>
</feature>
<keyword evidence="2" id="KW-0217">Developmental protein</keyword>
<evidence type="ECO:0000256" key="10">
    <source>
        <dbReference type="ARBA" id="ARBA00022871"/>
    </source>
</evidence>
<evidence type="ECO:0000256" key="11">
    <source>
        <dbReference type="PROSITE-ProRule" id="PRU10141"/>
    </source>
</evidence>
<dbReference type="GO" id="GO:0050321">
    <property type="term" value="F:tau-protein kinase activity"/>
    <property type="evidence" value="ECO:0007669"/>
    <property type="project" value="TreeGrafter"/>
</dbReference>
<evidence type="ECO:0000256" key="8">
    <source>
        <dbReference type="ARBA" id="ARBA00022842"/>
    </source>
</evidence>
<dbReference type="GO" id="GO:0007283">
    <property type="term" value="P:spermatogenesis"/>
    <property type="evidence" value="ECO:0007669"/>
    <property type="project" value="UniProtKB-KW"/>
</dbReference>
<dbReference type="WBParaSite" id="GPUH_0000157701-mRNA-1">
    <property type="protein sequence ID" value="GPUH_0000157701-mRNA-1"/>
    <property type="gene ID" value="GPUH_0000157701"/>
</dbReference>
<dbReference type="SMART" id="SM00220">
    <property type="entry name" value="S_TKc"/>
    <property type="match status" value="1"/>
</dbReference>
<dbReference type="PROSITE" id="PS50011">
    <property type="entry name" value="PROTEIN_KINASE_DOM"/>
    <property type="match status" value="1"/>
</dbReference>
<sequence length="288" mass="33214">MRNEPEFRHRERQDGTSDENTRTATSERSHDVPQNVTPPCNRNLYSRGSDEGRHVHQHYIRIQILKSCKFQRQLEDAPQSSKQVLARHGYALTSRAKLGYGHYSKVCEGVHRKCGEKIAIKIIDTRKVTQEYKLKFMPREIDIWKRMCHPNLVALLDVFQEAGKVFLAMELAEKGDLVSHFQYSEKQRHPTPVLTLVQEKGAQPEATVQTWMKQLVSAVYYLHMRSIAHRDLKLENILLFNDNSVKIADFGFCREVHDGDMSLTFCGSKSYSAPEILLGQPYPPFKAD</sequence>
<dbReference type="SUPFAM" id="SSF56112">
    <property type="entry name" value="Protein kinase-like (PK-like)"/>
    <property type="match status" value="1"/>
</dbReference>
<proteinExistence type="inferred from homology"/>
<dbReference type="AlphaFoldDB" id="A0A183CYN2"/>
<keyword evidence="7 11" id="KW-0067">ATP-binding</keyword>
<evidence type="ECO:0000256" key="6">
    <source>
        <dbReference type="ARBA" id="ARBA00022782"/>
    </source>
</evidence>
<dbReference type="GO" id="GO:0000226">
    <property type="term" value="P:microtubule cytoskeleton organization"/>
    <property type="evidence" value="ECO:0007669"/>
    <property type="project" value="TreeGrafter"/>
</dbReference>